<protein>
    <recommendedName>
        <fullName evidence="2">Thioredoxin domain-containing protein</fullName>
    </recommendedName>
</protein>
<dbReference type="Gene3D" id="3.40.30.10">
    <property type="entry name" value="Glutaredoxin"/>
    <property type="match status" value="1"/>
</dbReference>
<dbReference type="EMBL" id="HBHV01002827">
    <property type="protein sequence ID" value="CAE0011566.1"/>
    <property type="molecule type" value="Transcribed_RNA"/>
</dbReference>
<dbReference type="CDD" id="cd02947">
    <property type="entry name" value="TRX_family"/>
    <property type="match status" value="1"/>
</dbReference>
<evidence type="ECO:0000256" key="1">
    <source>
        <dbReference type="ARBA" id="ARBA00008987"/>
    </source>
</evidence>
<dbReference type="PANTHER" id="PTHR43601:SF32">
    <property type="entry name" value="THIOREDOXIN-LIKE 2-2, CHLOROPLASTIC"/>
    <property type="match status" value="1"/>
</dbReference>
<accession>A0A7S3E0B5</accession>
<dbReference type="SUPFAM" id="SSF52833">
    <property type="entry name" value="Thioredoxin-like"/>
    <property type="match status" value="1"/>
</dbReference>
<organism evidence="3">
    <name type="scientific">Pycnococcus provasolii</name>
    <dbReference type="NCBI Taxonomy" id="41880"/>
    <lineage>
        <taxon>Eukaryota</taxon>
        <taxon>Viridiplantae</taxon>
        <taxon>Chlorophyta</taxon>
        <taxon>Pseudoscourfieldiophyceae</taxon>
        <taxon>Pseudoscourfieldiales</taxon>
        <taxon>Pycnococcaceae</taxon>
        <taxon>Pycnococcus</taxon>
    </lineage>
</organism>
<dbReference type="AlphaFoldDB" id="A0A7S3E0B5"/>
<dbReference type="InterPro" id="IPR013766">
    <property type="entry name" value="Thioredoxin_domain"/>
</dbReference>
<dbReference type="PANTHER" id="PTHR43601">
    <property type="entry name" value="THIOREDOXIN, MITOCHONDRIAL"/>
    <property type="match status" value="1"/>
</dbReference>
<name>A0A7S3E0B5_9CHLO</name>
<dbReference type="Pfam" id="PF00085">
    <property type="entry name" value="Thioredoxin"/>
    <property type="match status" value="1"/>
</dbReference>
<feature type="domain" description="Thioredoxin" evidence="2">
    <location>
        <begin position="89"/>
        <end position="226"/>
    </location>
</feature>
<gene>
    <name evidence="3" type="ORF">PPRO1316_LOCUS1991</name>
</gene>
<evidence type="ECO:0000259" key="2">
    <source>
        <dbReference type="PROSITE" id="PS51352"/>
    </source>
</evidence>
<dbReference type="PROSITE" id="PS51352">
    <property type="entry name" value="THIOREDOXIN_2"/>
    <property type="match status" value="1"/>
</dbReference>
<dbReference type="GO" id="GO:0045454">
    <property type="term" value="P:cell redox homeostasis"/>
    <property type="evidence" value="ECO:0007669"/>
    <property type="project" value="TreeGrafter"/>
</dbReference>
<dbReference type="InterPro" id="IPR036249">
    <property type="entry name" value="Thioredoxin-like_sf"/>
</dbReference>
<reference evidence="3" key="1">
    <citation type="submission" date="2021-01" db="EMBL/GenBank/DDBJ databases">
        <authorList>
            <person name="Corre E."/>
            <person name="Pelletier E."/>
            <person name="Niang G."/>
            <person name="Scheremetjew M."/>
            <person name="Finn R."/>
            <person name="Kale V."/>
            <person name="Holt S."/>
            <person name="Cochrane G."/>
            <person name="Meng A."/>
            <person name="Brown T."/>
            <person name="Cohen L."/>
        </authorList>
    </citation>
    <scope>NUCLEOTIDE SEQUENCE</scope>
    <source>
        <strain evidence="3">RCC2336</strain>
    </source>
</reference>
<comment type="similarity">
    <text evidence="1">Belongs to the thioredoxin family.</text>
</comment>
<proteinExistence type="inferred from homology"/>
<evidence type="ECO:0000313" key="3">
    <source>
        <dbReference type="EMBL" id="CAE0011566.1"/>
    </source>
</evidence>
<sequence length="226" mass="25051">MPPMAAMSERSLSNTLRAAHVRSRFYCRSRSHSSSVLFPFPFRSSLVRVRRSWNSHDGHSLNQSNSNLQVRCRALSSQSFSDSQQSGSADVENLAPLGESHECASGSDFVFRPITVAQLQTVLVSDAKKLVVLMCCTKSCGPCKKFEPTFALFAESNKENALFVKINADEGEDEFKALCSDLNVRDVPAFRLFRGGDEIKEPQLRLCAPGLKNVEKTLRSAIHAHI</sequence>